<evidence type="ECO:0000259" key="1">
    <source>
        <dbReference type="Pfam" id="PF05729"/>
    </source>
</evidence>
<dbReference type="AlphaFoldDB" id="A0A2G8JE11"/>
<feature type="domain" description="NACHT" evidence="1">
    <location>
        <begin position="75"/>
        <end position="234"/>
    </location>
</feature>
<protein>
    <recommendedName>
        <fullName evidence="1">NACHT domain-containing protein</fullName>
    </recommendedName>
</protein>
<accession>A0A2G8JE11</accession>
<keyword evidence="3" id="KW-1185">Reference proteome</keyword>
<evidence type="ECO:0000313" key="2">
    <source>
        <dbReference type="EMBL" id="PIK33984.1"/>
    </source>
</evidence>
<gene>
    <name evidence="2" type="ORF">BSL78_29201</name>
</gene>
<organism evidence="2 3">
    <name type="scientific">Stichopus japonicus</name>
    <name type="common">Sea cucumber</name>
    <dbReference type="NCBI Taxonomy" id="307972"/>
    <lineage>
        <taxon>Eukaryota</taxon>
        <taxon>Metazoa</taxon>
        <taxon>Echinodermata</taxon>
        <taxon>Eleutherozoa</taxon>
        <taxon>Echinozoa</taxon>
        <taxon>Holothuroidea</taxon>
        <taxon>Aspidochirotacea</taxon>
        <taxon>Aspidochirotida</taxon>
        <taxon>Stichopodidae</taxon>
        <taxon>Apostichopus</taxon>
    </lineage>
</organism>
<dbReference type="InterPro" id="IPR007111">
    <property type="entry name" value="NACHT_NTPase"/>
</dbReference>
<sequence>MERIKQTYIRQGPSWRSDCECDISYPVTDNTQGTNTEEPAEELLLIDESRSVLNVTNDDELVKALHKRDTEKRALIVGESGIGKSHLFRSIASKWAKGEILKDVILIYLQLNHVPREACILKEFLKLMKLENPEKEIHSLILELQRNKSIVLLDGISNWSRFCNTTSNKAKENVNFLTIEELLESDNTKFKEMEVWVTSRNVEADMKVMKGNYTKVNLKGFNEEQRKKFLNKFLEIKNSEEKIRRLSAKEQQQYKCKLIDENKYKICLLEVGGTDDNDYMKWARMLQLEKLVFNHIKDEYFQDAILRLLKTLKETDSEITSLRVYGDCPIKLFTYLPKIEQRLVIYNVPFTEINFIAVIQALSQRELTLEFSYSEVPETFPVIKLLNNYSTTNLSVFRYKGEKILQNCLGKKDCGQSGRMKKTFFPAWCRTGQRTKTMTTQKPLIAKQQMKLD</sequence>
<comment type="caution">
    <text evidence="2">The sequence shown here is derived from an EMBL/GenBank/DDBJ whole genome shotgun (WGS) entry which is preliminary data.</text>
</comment>
<dbReference type="EMBL" id="MRZV01002329">
    <property type="protein sequence ID" value="PIK33984.1"/>
    <property type="molecule type" value="Genomic_DNA"/>
</dbReference>
<dbReference type="OrthoDB" id="120976at2759"/>
<proteinExistence type="predicted"/>
<dbReference type="InterPro" id="IPR027417">
    <property type="entry name" value="P-loop_NTPase"/>
</dbReference>
<evidence type="ECO:0000313" key="3">
    <source>
        <dbReference type="Proteomes" id="UP000230750"/>
    </source>
</evidence>
<reference evidence="2 3" key="1">
    <citation type="journal article" date="2017" name="PLoS Biol.">
        <title>The sea cucumber genome provides insights into morphological evolution and visceral regeneration.</title>
        <authorList>
            <person name="Zhang X."/>
            <person name="Sun L."/>
            <person name="Yuan J."/>
            <person name="Sun Y."/>
            <person name="Gao Y."/>
            <person name="Zhang L."/>
            <person name="Li S."/>
            <person name="Dai H."/>
            <person name="Hamel J.F."/>
            <person name="Liu C."/>
            <person name="Yu Y."/>
            <person name="Liu S."/>
            <person name="Lin W."/>
            <person name="Guo K."/>
            <person name="Jin S."/>
            <person name="Xu P."/>
            <person name="Storey K.B."/>
            <person name="Huan P."/>
            <person name="Zhang T."/>
            <person name="Zhou Y."/>
            <person name="Zhang J."/>
            <person name="Lin C."/>
            <person name="Li X."/>
            <person name="Xing L."/>
            <person name="Huo D."/>
            <person name="Sun M."/>
            <person name="Wang L."/>
            <person name="Mercier A."/>
            <person name="Li F."/>
            <person name="Yang H."/>
            <person name="Xiang J."/>
        </authorList>
    </citation>
    <scope>NUCLEOTIDE SEQUENCE [LARGE SCALE GENOMIC DNA]</scope>
    <source>
        <strain evidence="2">Shaxun</strain>
        <tissue evidence="2">Muscle</tissue>
    </source>
</reference>
<dbReference type="Pfam" id="PF05729">
    <property type="entry name" value="NACHT"/>
    <property type="match status" value="1"/>
</dbReference>
<dbReference type="PANTHER" id="PTHR46844:SF1">
    <property type="entry name" value="SLR5058 PROTEIN"/>
    <property type="match status" value="1"/>
</dbReference>
<dbReference type="Proteomes" id="UP000230750">
    <property type="component" value="Unassembled WGS sequence"/>
</dbReference>
<dbReference type="SUPFAM" id="SSF52540">
    <property type="entry name" value="P-loop containing nucleoside triphosphate hydrolases"/>
    <property type="match status" value="1"/>
</dbReference>
<dbReference type="Gene3D" id="3.40.50.300">
    <property type="entry name" value="P-loop containing nucleotide triphosphate hydrolases"/>
    <property type="match status" value="1"/>
</dbReference>
<name>A0A2G8JE11_STIJA</name>
<dbReference type="PANTHER" id="PTHR46844">
    <property type="entry name" value="SLR5058 PROTEIN"/>
    <property type="match status" value="1"/>
</dbReference>